<evidence type="ECO:0000313" key="2">
    <source>
        <dbReference type="EMBL" id="VEL20818.1"/>
    </source>
</evidence>
<accession>A0A448WUW6</accession>
<feature type="region of interest" description="Disordered" evidence="1">
    <location>
        <begin position="183"/>
        <end position="213"/>
    </location>
</feature>
<keyword evidence="3" id="KW-1185">Reference proteome</keyword>
<dbReference type="EMBL" id="CAAALY010048139">
    <property type="protein sequence ID" value="VEL20818.1"/>
    <property type="molecule type" value="Genomic_DNA"/>
</dbReference>
<feature type="compositionally biased region" description="Polar residues" evidence="1">
    <location>
        <begin position="395"/>
        <end position="413"/>
    </location>
</feature>
<name>A0A448WUW6_9PLAT</name>
<protein>
    <submittedName>
        <fullName evidence="2">Uncharacterized protein</fullName>
    </submittedName>
</protein>
<dbReference type="AlphaFoldDB" id="A0A448WUW6"/>
<feature type="compositionally biased region" description="Low complexity" evidence="1">
    <location>
        <begin position="414"/>
        <end position="426"/>
    </location>
</feature>
<organism evidence="2 3">
    <name type="scientific">Protopolystoma xenopodis</name>
    <dbReference type="NCBI Taxonomy" id="117903"/>
    <lineage>
        <taxon>Eukaryota</taxon>
        <taxon>Metazoa</taxon>
        <taxon>Spiralia</taxon>
        <taxon>Lophotrochozoa</taxon>
        <taxon>Platyhelminthes</taxon>
        <taxon>Monogenea</taxon>
        <taxon>Polyopisthocotylea</taxon>
        <taxon>Polystomatidea</taxon>
        <taxon>Polystomatidae</taxon>
        <taxon>Protopolystoma</taxon>
    </lineage>
</organism>
<evidence type="ECO:0000256" key="1">
    <source>
        <dbReference type="SAM" id="MobiDB-lite"/>
    </source>
</evidence>
<sequence>MSEIFSATASPAWLLTNSPSGAQTSLSTVTGSLTLPAGAAATSLMLQPGLSASLTGALTAHGSPSPSGLTSNSSGATSVLGHCGGNCIGASSGGTGGVLRLADVVEALRIVQQQTSASACQMTSPATTPVTSSAMASQTSINSSISGTTNLLSSPGVVTGQSAAGPGTLVSVGVGSTTAGLSNIPTLSSTGQQQHQQLGSSSSSSSPNTVQVFGSGPHLPANLVSLVANLAASGNPVALAAAAALMSNSSSNSSITGGLGNNASPVHSSSSSLQSGGHSQVAAVSTATLPASLLGHLASKFPLIATSVSGNGTSFLTSPINSTTATGSSNGIGSVSGNSTAATITFTTANNGGNSNASSGHPGELLTPPTSSSSATGLNGLALASAQGLMFANSRTSQVTGQPRVTSQSHSLASTGSVSSSMPSTSFSMRLNSTDCRLDESASSLSTTAIASIKGCIQTVPGSSALNEPSSDASTTVNSNTDSATAAAATVALASSIEQALDMTVGLCQLVAKRAYQIISM</sequence>
<evidence type="ECO:0000313" key="3">
    <source>
        <dbReference type="Proteomes" id="UP000784294"/>
    </source>
</evidence>
<comment type="caution">
    <text evidence="2">The sequence shown here is derived from an EMBL/GenBank/DDBJ whole genome shotgun (WGS) entry which is preliminary data.</text>
</comment>
<reference evidence="2" key="1">
    <citation type="submission" date="2018-11" db="EMBL/GenBank/DDBJ databases">
        <authorList>
            <consortium name="Pathogen Informatics"/>
        </authorList>
    </citation>
    <scope>NUCLEOTIDE SEQUENCE</scope>
</reference>
<proteinExistence type="predicted"/>
<feature type="region of interest" description="Disordered" evidence="1">
    <location>
        <begin position="395"/>
        <end position="426"/>
    </location>
</feature>
<dbReference type="Proteomes" id="UP000784294">
    <property type="component" value="Unassembled WGS sequence"/>
</dbReference>
<gene>
    <name evidence="2" type="ORF">PXEA_LOCUS14258</name>
</gene>
<feature type="region of interest" description="Disordered" evidence="1">
    <location>
        <begin position="352"/>
        <end position="377"/>
    </location>
</feature>
<feature type="compositionally biased region" description="Low complexity" evidence="1">
    <location>
        <begin position="352"/>
        <end position="374"/>
    </location>
</feature>
<feature type="region of interest" description="Disordered" evidence="1">
    <location>
        <begin position="254"/>
        <end position="276"/>
    </location>
</feature>
<feature type="compositionally biased region" description="Low complexity" evidence="1">
    <location>
        <begin position="186"/>
        <end position="206"/>
    </location>
</feature>